<keyword evidence="2" id="KW-1185">Reference proteome</keyword>
<evidence type="ECO:0000313" key="1">
    <source>
        <dbReference type="EMBL" id="KAK4197140.1"/>
    </source>
</evidence>
<reference evidence="1" key="2">
    <citation type="submission" date="2023-05" db="EMBL/GenBank/DDBJ databases">
        <authorList>
            <consortium name="Lawrence Berkeley National Laboratory"/>
            <person name="Steindorff A."/>
            <person name="Hensen N."/>
            <person name="Bonometti L."/>
            <person name="Westerberg I."/>
            <person name="Brannstrom I.O."/>
            <person name="Guillou S."/>
            <person name="Cros-Aarteil S."/>
            <person name="Calhoun S."/>
            <person name="Haridas S."/>
            <person name="Kuo A."/>
            <person name="Mondo S."/>
            <person name="Pangilinan J."/>
            <person name="Riley R."/>
            <person name="Labutti K."/>
            <person name="Andreopoulos B."/>
            <person name="Lipzen A."/>
            <person name="Chen C."/>
            <person name="Yanf M."/>
            <person name="Daum C."/>
            <person name="Ng V."/>
            <person name="Clum A."/>
            <person name="Ohm R."/>
            <person name="Martin F."/>
            <person name="Silar P."/>
            <person name="Natvig D."/>
            <person name="Lalanne C."/>
            <person name="Gautier V."/>
            <person name="Ament-Velasquez S.L."/>
            <person name="Kruys A."/>
            <person name="Hutchinson M.I."/>
            <person name="Powell A.J."/>
            <person name="Barry K."/>
            <person name="Miller A.N."/>
            <person name="Grigoriev I.V."/>
            <person name="Debuchy R."/>
            <person name="Gladieux P."/>
            <person name="Thoren M.H."/>
            <person name="Johannesson H."/>
        </authorList>
    </citation>
    <scope>NUCLEOTIDE SEQUENCE</scope>
    <source>
        <strain evidence="1">CBS 315.58</strain>
    </source>
</reference>
<proteinExistence type="predicted"/>
<accession>A0AAN7ATP3</accession>
<protein>
    <submittedName>
        <fullName evidence="1">Uncharacterized protein</fullName>
    </submittedName>
</protein>
<organism evidence="1 2">
    <name type="scientific">Triangularia verruculosa</name>
    <dbReference type="NCBI Taxonomy" id="2587418"/>
    <lineage>
        <taxon>Eukaryota</taxon>
        <taxon>Fungi</taxon>
        <taxon>Dikarya</taxon>
        <taxon>Ascomycota</taxon>
        <taxon>Pezizomycotina</taxon>
        <taxon>Sordariomycetes</taxon>
        <taxon>Sordariomycetidae</taxon>
        <taxon>Sordariales</taxon>
        <taxon>Podosporaceae</taxon>
        <taxon>Triangularia</taxon>
    </lineage>
</organism>
<name>A0AAN7ATP3_9PEZI</name>
<evidence type="ECO:0000313" key="2">
    <source>
        <dbReference type="Proteomes" id="UP001303160"/>
    </source>
</evidence>
<reference evidence="1" key="1">
    <citation type="journal article" date="2023" name="Mol. Phylogenet. Evol.">
        <title>Genome-scale phylogeny and comparative genomics of the fungal order Sordariales.</title>
        <authorList>
            <person name="Hensen N."/>
            <person name="Bonometti L."/>
            <person name="Westerberg I."/>
            <person name="Brannstrom I.O."/>
            <person name="Guillou S."/>
            <person name="Cros-Aarteil S."/>
            <person name="Calhoun S."/>
            <person name="Haridas S."/>
            <person name="Kuo A."/>
            <person name="Mondo S."/>
            <person name="Pangilinan J."/>
            <person name="Riley R."/>
            <person name="LaButti K."/>
            <person name="Andreopoulos B."/>
            <person name="Lipzen A."/>
            <person name="Chen C."/>
            <person name="Yan M."/>
            <person name="Daum C."/>
            <person name="Ng V."/>
            <person name="Clum A."/>
            <person name="Steindorff A."/>
            <person name="Ohm R.A."/>
            <person name="Martin F."/>
            <person name="Silar P."/>
            <person name="Natvig D.O."/>
            <person name="Lalanne C."/>
            <person name="Gautier V."/>
            <person name="Ament-Velasquez S.L."/>
            <person name="Kruys A."/>
            <person name="Hutchinson M.I."/>
            <person name="Powell A.J."/>
            <person name="Barry K."/>
            <person name="Miller A.N."/>
            <person name="Grigoriev I.V."/>
            <person name="Debuchy R."/>
            <person name="Gladieux P."/>
            <person name="Hiltunen Thoren M."/>
            <person name="Johannesson H."/>
        </authorList>
    </citation>
    <scope>NUCLEOTIDE SEQUENCE</scope>
    <source>
        <strain evidence="1">CBS 315.58</strain>
    </source>
</reference>
<comment type="caution">
    <text evidence="1">The sequence shown here is derived from an EMBL/GenBank/DDBJ whole genome shotgun (WGS) entry which is preliminary data.</text>
</comment>
<dbReference type="AlphaFoldDB" id="A0AAN7ATP3"/>
<dbReference type="Proteomes" id="UP001303160">
    <property type="component" value="Unassembled WGS sequence"/>
</dbReference>
<gene>
    <name evidence="1" type="ORF">QBC40DRAFT_309305</name>
</gene>
<dbReference type="EMBL" id="MU863969">
    <property type="protein sequence ID" value="KAK4197140.1"/>
    <property type="molecule type" value="Genomic_DNA"/>
</dbReference>
<sequence length="287" mass="31795">MPNLSAAARRRRAERREQATRFAVPRPLANTRLAELLPRNGMVYGLLKERSGDEKVARVIKTSWASALEVPVGTLSLTKSIVDKALASIFAAATELTEEMIKSDEMNENTETMVFLNKLKFRVGTVPVVVPGGGASMGVGAWARALPSEMFYKIFMILRASRRYWYENPRQPMAVEEHCALARNIDRFFDVDMLNWGDFAMVQWVTRGGLGDVGVGLEAAQDEEAVDILVEEEEEEDVEGSGNAMEIDASDVSPKLLTGDEVKEMLARVCVDVDQAVLEAAFDKLHL</sequence>